<name>A0A1I7Y7G4_9BILA</name>
<organism evidence="2 3">
    <name type="scientific">Steinernema glaseri</name>
    <dbReference type="NCBI Taxonomy" id="37863"/>
    <lineage>
        <taxon>Eukaryota</taxon>
        <taxon>Metazoa</taxon>
        <taxon>Ecdysozoa</taxon>
        <taxon>Nematoda</taxon>
        <taxon>Chromadorea</taxon>
        <taxon>Rhabditida</taxon>
        <taxon>Tylenchina</taxon>
        <taxon>Panagrolaimomorpha</taxon>
        <taxon>Strongyloidoidea</taxon>
        <taxon>Steinernematidae</taxon>
        <taxon>Steinernema</taxon>
    </lineage>
</organism>
<dbReference type="AlphaFoldDB" id="A0A1I7Y7G4"/>
<sequence>MSPRSKRRTPESDRRLRFADRATKTCEHSIRGDSCPPPLLQHLAPLQNVATRSQWTPLGAINNQHMRRPTPSQNTNSKYTNSFFNTSMTRRLYR</sequence>
<evidence type="ECO:0000313" key="2">
    <source>
        <dbReference type="Proteomes" id="UP000095287"/>
    </source>
</evidence>
<reference evidence="3" key="1">
    <citation type="submission" date="2016-11" db="UniProtKB">
        <authorList>
            <consortium name="WormBaseParasite"/>
        </authorList>
    </citation>
    <scope>IDENTIFICATION</scope>
</reference>
<evidence type="ECO:0000313" key="3">
    <source>
        <dbReference type="WBParaSite" id="L893_g13516.t1"/>
    </source>
</evidence>
<dbReference type="WBParaSite" id="L893_g13516.t1">
    <property type="protein sequence ID" value="L893_g13516.t1"/>
    <property type="gene ID" value="L893_g13516"/>
</dbReference>
<accession>A0A1I7Y7G4</accession>
<evidence type="ECO:0000256" key="1">
    <source>
        <dbReference type="SAM" id="MobiDB-lite"/>
    </source>
</evidence>
<feature type="region of interest" description="Disordered" evidence="1">
    <location>
        <begin position="61"/>
        <end position="94"/>
    </location>
</feature>
<keyword evidence="2" id="KW-1185">Reference proteome</keyword>
<proteinExistence type="predicted"/>
<dbReference type="Proteomes" id="UP000095287">
    <property type="component" value="Unplaced"/>
</dbReference>
<protein>
    <submittedName>
        <fullName evidence="3">Uncharacterized protein</fullName>
    </submittedName>
</protein>